<dbReference type="InterPro" id="IPR035896">
    <property type="entry name" value="AN1-like_Znf"/>
</dbReference>
<keyword evidence="7" id="KW-1185">Reference proteome</keyword>
<evidence type="ECO:0000313" key="6">
    <source>
        <dbReference type="EMBL" id="WVW80443.1"/>
    </source>
</evidence>
<dbReference type="SMART" id="SM00154">
    <property type="entry name" value="ZnF_AN1"/>
    <property type="match status" value="1"/>
</dbReference>
<dbReference type="Proteomes" id="UP000092730">
    <property type="component" value="Chromosome 1"/>
</dbReference>
<dbReference type="AlphaFoldDB" id="A0AAJ8M6A5"/>
<feature type="domain" description="AN1-type" evidence="5">
    <location>
        <begin position="9"/>
        <end position="49"/>
    </location>
</feature>
<dbReference type="InterPro" id="IPR000058">
    <property type="entry name" value="Znf_AN1"/>
</dbReference>
<sequence>MPELIEDPCSSPKCTTPVLGWEARCQFCCVVWCAEHDTEENHECVKLARLGWDERREALLKVKEARKERDLQKVIDQVTAHQSDLQKEIHSLRPGYECKLTIPDLQTLLESKWYAGLNVHFLITFANDETKCLLRVRQPYVPPPPTEIVDTVTTSEVTTLNYLRGNGIPVPGAWLPRHLSSDLQRFPFNYFIYEFMPGKPLKLDKDPFNPLDLSADGIRKFVEEYGKMQIQLSTLPVPLPRPRIGCLFPSSEGDEKVEVDPWVGGMTFMKPHPPYFLGPFKTQKERYLAHIDATLEYISKGALYKEKIIDDYLWHLELRELVEASKVLDKEIKEVFVKHADEREDHLMVDEERNVVAVLDWEWAYVTTKEEAFSTPKIFNQDSTYTGLGDNSLREAEKLLIEYYEGAGRPDLADCVKGGKLYTRLEMIGNYDPMYVKWGFREIFGEDIPADFNPPRQDVEWRVYMMRRYEGHEGLKKVMQEYGWSMERAEREAEEWKIRNEKSSKKFREEYAKEREKMREEFRKEYEEKKKSELTGYSVDKE</sequence>
<dbReference type="InterPro" id="IPR011009">
    <property type="entry name" value="Kinase-like_dom_sf"/>
</dbReference>
<evidence type="ECO:0000259" key="5">
    <source>
        <dbReference type="SMART" id="SM00154"/>
    </source>
</evidence>
<dbReference type="GO" id="GO:0008270">
    <property type="term" value="F:zinc ion binding"/>
    <property type="evidence" value="ECO:0007669"/>
    <property type="project" value="UniProtKB-KW"/>
</dbReference>
<dbReference type="EMBL" id="CP144541">
    <property type="protein sequence ID" value="WVW80443.1"/>
    <property type="molecule type" value="Genomic_DNA"/>
</dbReference>
<reference evidence="6" key="1">
    <citation type="submission" date="2013-07" db="EMBL/GenBank/DDBJ databases">
        <authorList>
            <consortium name="The Broad Institute Genome Sequencing Platform"/>
            <person name="Cuomo C."/>
            <person name="Litvintseva A."/>
            <person name="Chen Y."/>
            <person name="Heitman J."/>
            <person name="Sun S."/>
            <person name="Springer D."/>
            <person name="Dromer F."/>
            <person name="Young S.K."/>
            <person name="Zeng Q."/>
            <person name="Gargeya S."/>
            <person name="Fitzgerald M."/>
            <person name="Abouelleil A."/>
            <person name="Alvarado L."/>
            <person name="Berlin A.M."/>
            <person name="Chapman S.B."/>
            <person name="Dewar J."/>
            <person name="Goldberg J."/>
            <person name="Griggs A."/>
            <person name="Gujja S."/>
            <person name="Hansen M."/>
            <person name="Howarth C."/>
            <person name="Imamovic A."/>
            <person name="Larimer J."/>
            <person name="McCowan C."/>
            <person name="Murphy C."/>
            <person name="Pearson M."/>
            <person name="Priest M."/>
            <person name="Roberts A."/>
            <person name="Saif S."/>
            <person name="Shea T."/>
            <person name="Sykes S."/>
            <person name="Wortman J."/>
            <person name="Nusbaum C."/>
            <person name="Birren B."/>
        </authorList>
    </citation>
    <scope>NUCLEOTIDE SEQUENCE</scope>
    <source>
        <strain evidence="6">CBS 10118</strain>
    </source>
</reference>
<gene>
    <name evidence="6" type="ORF">I302_102425</name>
</gene>
<organism evidence="6 7">
    <name type="scientific">Kwoniella bestiolae CBS 10118</name>
    <dbReference type="NCBI Taxonomy" id="1296100"/>
    <lineage>
        <taxon>Eukaryota</taxon>
        <taxon>Fungi</taxon>
        <taxon>Dikarya</taxon>
        <taxon>Basidiomycota</taxon>
        <taxon>Agaricomycotina</taxon>
        <taxon>Tremellomycetes</taxon>
        <taxon>Tremellales</taxon>
        <taxon>Cryptococcaceae</taxon>
        <taxon>Kwoniella</taxon>
    </lineage>
</organism>
<accession>A0AAJ8M6A5</accession>
<protein>
    <recommendedName>
        <fullName evidence="5">AN1-type domain-containing protein</fullName>
    </recommendedName>
</protein>
<name>A0AAJ8M6A5_9TREE</name>
<keyword evidence="2" id="KW-0863">Zinc-finger</keyword>
<reference evidence="6" key="2">
    <citation type="submission" date="2024-02" db="EMBL/GenBank/DDBJ databases">
        <title>Comparative genomics of Cryptococcus and Kwoniella reveals pathogenesis evolution and contrasting modes of karyotype evolution via chromosome fusion or intercentromeric recombination.</title>
        <authorList>
            <person name="Coelho M.A."/>
            <person name="David-Palma M."/>
            <person name="Shea T."/>
            <person name="Bowers K."/>
            <person name="McGinley-Smith S."/>
            <person name="Mohammad A.W."/>
            <person name="Gnirke A."/>
            <person name="Yurkov A.M."/>
            <person name="Nowrousian M."/>
            <person name="Sun S."/>
            <person name="Cuomo C.A."/>
            <person name="Heitman J."/>
        </authorList>
    </citation>
    <scope>NUCLEOTIDE SEQUENCE</scope>
    <source>
        <strain evidence="6">CBS 10118</strain>
    </source>
</reference>
<dbReference type="KEGG" id="kbi:30205514"/>
<evidence type="ECO:0000256" key="2">
    <source>
        <dbReference type="ARBA" id="ARBA00022771"/>
    </source>
</evidence>
<dbReference type="SUPFAM" id="SSF56112">
    <property type="entry name" value="Protein kinase-like (PK-like)"/>
    <property type="match status" value="1"/>
</dbReference>
<proteinExistence type="predicted"/>
<evidence type="ECO:0000313" key="7">
    <source>
        <dbReference type="Proteomes" id="UP000092730"/>
    </source>
</evidence>
<evidence type="ECO:0000256" key="4">
    <source>
        <dbReference type="SAM" id="MobiDB-lite"/>
    </source>
</evidence>
<evidence type="ECO:0000256" key="1">
    <source>
        <dbReference type="ARBA" id="ARBA00022723"/>
    </source>
</evidence>
<feature type="region of interest" description="Disordered" evidence="4">
    <location>
        <begin position="518"/>
        <end position="542"/>
    </location>
</feature>
<dbReference type="InterPro" id="IPR002575">
    <property type="entry name" value="Aminoglycoside_PTrfase"/>
</dbReference>
<keyword evidence="1" id="KW-0479">Metal-binding</keyword>
<keyword evidence="3" id="KW-0862">Zinc</keyword>
<dbReference type="Pfam" id="PF01636">
    <property type="entry name" value="APH"/>
    <property type="match status" value="1"/>
</dbReference>
<dbReference type="PANTHER" id="PTHR21310:SF15">
    <property type="entry name" value="AMINOGLYCOSIDE PHOSPHOTRANSFERASE DOMAIN-CONTAINING PROTEIN"/>
    <property type="match status" value="1"/>
</dbReference>
<dbReference type="Gene3D" id="4.10.1110.10">
    <property type="entry name" value="AN1-like Zinc finger"/>
    <property type="match status" value="1"/>
</dbReference>
<dbReference type="GeneID" id="30205514"/>
<dbReference type="InterPro" id="IPR051678">
    <property type="entry name" value="AGP_Transferase"/>
</dbReference>
<evidence type="ECO:0000256" key="3">
    <source>
        <dbReference type="ARBA" id="ARBA00022833"/>
    </source>
</evidence>
<dbReference type="PANTHER" id="PTHR21310">
    <property type="entry name" value="AMINOGLYCOSIDE PHOSPHOTRANSFERASE-RELATED-RELATED"/>
    <property type="match status" value="1"/>
</dbReference>
<dbReference type="SUPFAM" id="SSF118310">
    <property type="entry name" value="AN1-like Zinc finger"/>
    <property type="match status" value="1"/>
</dbReference>
<dbReference type="RefSeq" id="XP_019050676.2">
    <property type="nucleotide sequence ID" value="XM_019187798.2"/>
</dbReference>